<evidence type="ECO:0000313" key="3">
    <source>
        <dbReference type="Proteomes" id="UP000007962"/>
    </source>
</evidence>
<gene>
    <name evidence="2" type="ordered locus">Bcav_4023</name>
</gene>
<evidence type="ECO:0000259" key="1">
    <source>
        <dbReference type="Pfam" id="PF13338"/>
    </source>
</evidence>
<evidence type="ECO:0000313" key="2">
    <source>
        <dbReference type="EMBL" id="ACQ82264.1"/>
    </source>
</evidence>
<dbReference type="AlphaFoldDB" id="C5C5C4"/>
<keyword evidence="3" id="KW-1185">Reference proteome</keyword>
<accession>C5C5C4</accession>
<dbReference type="RefSeq" id="WP_015884501.1">
    <property type="nucleotide sequence ID" value="NC_012669.1"/>
</dbReference>
<dbReference type="InterPro" id="IPR025159">
    <property type="entry name" value="AbiEi_N"/>
</dbReference>
<dbReference type="Proteomes" id="UP000007962">
    <property type="component" value="Chromosome"/>
</dbReference>
<proteinExistence type="predicted"/>
<dbReference type="eggNOG" id="COG5340">
    <property type="taxonomic scope" value="Bacteria"/>
</dbReference>
<sequence>MRTLAPTPQALLDAARLQFGLVTTAQCEAAGITRNARAVRVARGDWVRPTRGVYDLAPGAAVDMDPGWRRRRGAVLGLLAYGPEAVAVGTSALALHGLWGLPLRSLPQVALPSGDSRLSRDGIRVRRFTVPRVTRTGEGYAVAPVGLALAQAIPELDRDHAVALLDSALNLERIDGADIAKVRDVVRHRRGASRAAGWWDLVDARSESTYETFARLECHDAGIAPDELQVPMVLPDGRRARGDLGWQIDPRTWLLAEIEGEDAHAARRARRKDQRRQNGLTISGEATVLRYDPADVWTGVIPAEVKEFLRSRRRRGA</sequence>
<name>C5C5C4_BEUC1</name>
<organism evidence="2 3">
    <name type="scientific">Beutenbergia cavernae (strain ATCC BAA-8 / DSM 12333 / CCUG 43141 / JCM 11478 / NBRC 16432 / NCIMB 13614 / HKI 0122)</name>
    <dbReference type="NCBI Taxonomy" id="471853"/>
    <lineage>
        <taxon>Bacteria</taxon>
        <taxon>Bacillati</taxon>
        <taxon>Actinomycetota</taxon>
        <taxon>Actinomycetes</taxon>
        <taxon>Micrococcales</taxon>
        <taxon>Beutenbergiaceae</taxon>
        <taxon>Beutenbergia</taxon>
    </lineage>
</organism>
<reference evidence="2 3" key="1">
    <citation type="journal article" date="2009" name="Stand. Genomic Sci.">
        <title>Complete genome sequence of Beutenbergia cavernae type strain (HKI 0122).</title>
        <authorList>
            <person name="Land M."/>
            <person name="Pukall R."/>
            <person name="Abt B."/>
            <person name="Goker M."/>
            <person name="Rohde M."/>
            <person name="Glavina Del Rio T."/>
            <person name="Tice H."/>
            <person name="Copeland A."/>
            <person name="Cheng J.F."/>
            <person name="Lucas S."/>
            <person name="Chen F."/>
            <person name="Nolan M."/>
            <person name="Bruce D."/>
            <person name="Goodwin L."/>
            <person name="Pitluck S."/>
            <person name="Ivanova N."/>
            <person name="Mavromatis K."/>
            <person name="Ovchinnikova G."/>
            <person name="Pati A."/>
            <person name="Chen A."/>
            <person name="Palaniappan K."/>
            <person name="Hauser L."/>
            <person name="Chang Y.J."/>
            <person name="Jefferies C.C."/>
            <person name="Saunders E."/>
            <person name="Brettin T."/>
            <person name="Detter J.C."/>
            <person name="Han C."/>
            <person name="Chain P."/>
            <person name="Bristow J."/>
            <person name="Eisen J.A."/>
            <person name="Markowitz V."/>
            <person name="Hugenholtz P."/>
            <person name="Kyrpides N.C."/>
            <person name="Klenk H.P."/>
            <person name="Lapidus A."/>
        </authorList>
    </citation>
    <scope>NUCLEOTIDE SEQUENCE [LARGE SCALE GENOMIC DNA]</scope>
    <source>
        <strain evidence="3">ATCC BAA-8 / DSM 12333 / NBRC 16432</strain>
    </source>
</reference>
<dbReference type="Pfam" id="PF13338">
    <property type="entry name" value="AbiEi_4"/>
    <property type="match status" value="1"/>
</dbReference>
<dbReference type="STRING" id="471853.Bcav_4023"/>
<dbReference type="EMBL" id="CP001618">
    <property type="protein sequence ID" value="ACQ82264.1"/>
    <property type="molecule type" value="Genomic_DNA"/>
</dbReference>
<protein>
    <recommendedName>
        <fullName evidence="1">AbiEi antitoxin N-terminal domain-containing protein</fullName>
    </recommendedName>
</protein>
<dbReference type="HOGENOM" id="CLU_052626_5_0_11"/>
<feature type="domain" description="AbiEi antitoxin N-terminal" evidence="1">
    <location>
        <begin position="9"/>
        <end position="54"/>
    </location>
</feature>
<dbReference type="KEGG" id="bcv:Bcav_4023"/>